<dbReference type="PANTHER" id="PTHR33050">
    <property type="entry name" value="REVERSE TRANSCRIPTASE DOMAIN-CONTAINING PROTEIN"/>
    <property type="match status" value="1"/>
</dbReference>
<organism evidence="1 2">
    <name type="scientific">Dendrothele bispora (strain CBS 962.96)</name>
    <dbReference type="NCBI Taxonomy" id="1314807"/>
    <lineage>
        <taxon>Eukaryota</taxon>
        <taxon>Fungi</taxon>
        <taxon>Dikarya</taxon>
        <taxon>Basidiomycota</taxon>
        <taxon>Agaricomycotina</taxon>
        <taxon>Agaricomycetes</taxon>
        <taxon>Agaricomycetidae</taxon>
        <taxon>Agaricales</taxon>
        <taxon>Agaricales incertae sedis</taxon>
        <taxon>Dendrothele</taxon>
    </lineage>
</organism>
<dbReference type="EMBL" id="ML179131">
    <property type="protein sequence ID" value="THU98718.1"/>
    <property type="molecule type" value="Genomic_DNA"/>
</dbReference>
<gene>
    <name evidence="1" type="ORF">K435DRAFT_795466</name>
</gene>
<dbReference type="Gene3D" id="3.30.420.10">
    <property type="entry name" value="Ribonuclease H-like superfamily/Ribonuclease H"/>
    <property type="match status" value="1"/>
</dbReference>
<dbReference type="InterPro" id="IPR043502">
    <property type="entry name" value="DNA/RNA_pol_sf"/>
</dbReference>
<dbReference type="InterPro" id="IPR036397">
    <property type="entry name" value="RNaseH_sf"/>
</dbReference>
<dbReference type="PANTHER" id="PTHR33050:SF7">
    <property type="entry name" value="RIBONUCLEASE H"/>
    <property type="match status" value="1"/>
</dbReference>
<dbReference type="Proteomes" id="UP000297245">
    <property type="component" value="Unassembled WGS sequence"/>
</dbReference>
<proteinExistence type="predicted"/>
<dbReference type="AlphaFoldDB" id="A0A4S8M9Y2"/>
<dbReference type="OrthoDB" id="3249498at2759"/>
<dbReference type="SUPFAM" id="SSF56672">
    <property type="entry name" value="DNA/RNA polymerases"/>
    <property type="match status" value="1"/>
</dbReference>
<name>A0A4S8M9Y2_DENBC</name>
<evidence type="ECO:0000313" key="1">
    <source>
        <dbReference type="EMBL" id="THU98718.1"/>
    </source>
</evidence>
<evidence type="ECO:0000313" key="2">
    <source>
        <dbReference type="Proteomes" id="UP000297245"/>
    </source>
</evidence>
<dbReference type="InterPro" id="IPR052055">
    <property type="entry name" value="Hepadnavirus_pol/RT"/>
</dbReference>
<protein>
    <submittedName>
        <fullName evidence="1">Uncharacterized protein</fullName>
    </submittedName>
</protein>
<accession>A0A4S8M9Y2</accession>
<sequence>MDDFYGWNFKCNLVSYHGQMRPHCQVQLLVFWESIRCPFEDEKQLDGARLKIIGFWVDAIKGSFSLTSKSIQALVSDINTFLSTPNRKPALSIWQHLTGSLNWSLNVLPWARPGLTEMYRKMSGKTHQHAGIPINGEVYRDLTWFTNMLQTAIGVRFVDAQTWDDSEADFVGWTDASNSGLAFVYAGNGLVYQLNPNPKPIVDIFFRELLAILCLLHHIASFSSPPRRVLIHSDSLNSVEVLNSLRASESSHNSILLAIADIILKTGIDLRVHHIPGKDNIRADLLSHLLFDDYKHQFPSERVRTFEPPRELLPARWRESF</sequence>
<dbReference type="GO" id="GO:0003676">
    <property type="term" value="F:nucleic acid binding"/>
    <property type="evidence" value="ECO:0007669"/>
    <property type="project" value="InterPro"/>
</dbReference>
<keyword evidence="2" id="KW-1185">Reference proteome</keyword>
<reference evidence="1 2" key="1">
    <citation type="journal article" date="2019" name="Nat. Ecol. Evol.">
        <title>Megaphylogeny resolves global patterns of mushroom evolution.</title>
        <authorList>
            <person name="Varga T."/>
            <person name="Krizsan K."/>
            <person name="Foldi C."/>
            <person name="Dima B."/>
            <person name="Sanchez-Garcia M."/>
            <person name="Sanchez-Ramirez S."/>
            <person name="Szollosi G.J."/>
            <person name="Szarkandi J.G."/>
            <person name="Papp V."/>
            <person name="Albert L."/>
            <person name="Andreopoulos W."/>
            <person name="Angelini C."/>
            <person name="Antonin V."/>
            <person name="Barry K.W."/>
            <person name="Bougher N.L."/>
            <person name="Buchanan P."/>
            <person name="Buyck B."/>
            <person name="Bense V."/>
            <person name="Catcheside P."/>
            <person name="Chovatia M."/>
            <person name="Cooper J."/>
            <person name="Damon W."/>
            <person name="Desjardin D."/>
            <person name="Finy P."/>
            <person name="Geml J."/>
            <person name="Haridas S."/>
            <person name="Hughes K."/>
            <person name="Justo A."/>
            <person name="Karasinski D."/>
            <person name="Kautmanova I."/>
            <person name="Kiss B."/>
            <person name="Kocsube S."/>
            <person name="Kotiranta H."/>
            <person name="LaButti K.M."/>
            <person name="Lechner B.E."/>
            <person name="Liimatainen K."/>
            <person name="Lipzen A."/>
            <person name="Lukacs Z."/>
            <person name="Mihaltcheva S."/>
            <person name="Morgado L.N."/>
            <person name="Niskanen T."/>
            <person name="Noordeloos M.E."/>
            <person name="Ohm R.A."/>
            <person name="Ortiz-Santana B."/>
            <person name="Ovrebo C."/>
            <person name="Racz N."/>
            <person name="Riley R."/>
            <person name="Savchenko A."/>
            <person name="Shiryaev A."/>
            <person name="Soop K."/>
            <person name="Spirin V."/>
            <person name="Szebenyi C."/>
            <person name="Tomsovsky M."/>
            <person name="Tulloss R.E."/>
            <person name="Uehling J."/>
            <person name="Grigoriev I.V."/>
            <person name="Vagvolgyi C."/>
            <person name="Papp T."/>
            <person name="Martin F.M."/>
            <person name="Miettinen O."/>
            <person name="Hibbett D.S."/>
            <person name="Nagy L.G."/>
        </authorList>
    </citation>
    <scope>NUCLEOTIDE SEQUENCE [LARGE SCALE GENOMIC DNA]</scope>
    <source>
        <strain evidence="1 2">CBS 962.96</strain>
    </source>
</reference>